<accession>A0AAP0P7G2</accession>
<reference evidence="1 2" key="1">
    <citation type="submission" date="2024-01" db="EMBL/GenBank/DDBJ databases">
        <title>Genome assemblies of Stephania.</title>
        <authorList>
            <person name="Yang L."/>
        </authorList>
    </citation>
    <scope>NUCLEOTIDE SEQUENCE [LARGE SCALE GENOMIC DNA]</scope>
    <source>
        <strain evidence="1">QJT</strain>
        <tissue evidence="1">Leaf</tissue>
    </source>
</reference>
<organism evidence="1 2">
    <name type="scientific">Stephania japonica</name>
    <dbReference type="NCBI Taxonomy" id="461633"/>
    <lineage>
        <taxon>Eukaryota</taxon>
        <taxon>Viridiplantae</taxon>
        <taxon>Streptophyta</taxon>
        <taxon>Embryophyta</taxon>
        <taxon>Tracheophyta</taxon>
        <taxon>Spermatophyta</taxon>
        <taxon>Magnoliopsida</taxon>
        <taxon>Ranunculales</taxon>
        <taxon>Menispermaceae</taxon>
        <taxon>Menispermoideae</taxon>
        <taxon>Cissampelideae</taxon>
        <taxon>Stephania</taxon>
    </lineage>
</organism>
<keyword evidence="2" id="KW-1185">Reference proteome</keyword>
<evidence type="ECO:0000313" key="2">
    <source>
        <dbReference type="Proteomes" id="UP001417504"/>
    </source>
</evidence>
<gene>
    <name evidence="1" type="ORF">Sjap_011507</name>
</gene>
<evidence type="ECO:0000313" key="1">
    <source>
        <dbReference type="EMBL" id="KAK9131020.1"/>
    </source>
</evidence>
<sequence length="104" mass="11619">MGIMLRQYKKTNIDQKSCWNICNPANLSYDLYEGRVAQGPLKGARVMFKATILNIGYKQRCVVGCNVCVLLDDAKSCHNKDLFVAAYSCHVKDIFGAALSCHKK</sequence>
<name>A0AAP0P7G2_9MAGN</name>
<dbReference type="Proteomes" id="UP001417504">
    <property type="component" value="Unassembled WGS sequence"/>
</dbReference>
<proteinExistence type="predicted"/>
<comment type="caution">
    <text evidence="1">The sequence shown here is derived from an EMBL/GenBank/DDBJ whole genome shotgun (WGS) entry which is preliminary data.</text>
</comment>
<dbReference type="AlphaFoldDB" id="A0AAP0P7G2"/>
<dbReference type="EMBL" id="JBBNAE010000004">
    <property type="protein sequence ID" value="KAK9131020.1"/>
    <property type="molecule type" value="Genomic_DNA"/>
</dbReference>
<protein>
    <submittedName>
        <fullName evidence="1">Uncharacterized protein</fullName>
    </submittedName>
</protein>